<dbReference type="HOGENOM" id="CLU_2866303_0_0_9"/>
<accession>L0S382</accession>
<organism evidence="1 2">
    <name type="scientific">Tepidanaerobacter acetatoxydans (strain DSM 21804 / JCM 16047 / Re1)</name>
    <dbReference type="NCBI Taxonomy" id="1209989"/>
    <lineage>
        <taxon>Bacteria</taxon>
        <taxon>Bacillati</taxon>
        <taxon>Bacillota</taxon>
        <taxon>Clostridia</taxon>
        <taxon>Thermosediminibacterales</taxon>
        <taxon>Tepidanaerobacteraceae</taxon>
        <taxon>Tepidanaerobacter</taxon>
    </lineage>
</organism>
<gene>
    <name evidence="1" type="ordered locus">TEPIRE1_2100</name>
</gene>
<dbReference type="AlphaFoldDB" id="L0S382"/>
<dbReference type="KEGG" id="tae:TepiRe1_2100"/>
<evidence type="ECO:0000313" key="1">
    <source>
        <dbReference type="EMBL" id="CCP26924.1"/>
    </source>
</evidence>
<reference evidence="2" key="1">
    <citation type="journal article" date="2013" name="Genome Announc.">
        <title>First genome sequence of a syntrophic acetate-oxidizing bacterium, Tepidanaerobacter acetatoxydans strain Re1.</title>
        <authorList>
            <person name="Manzoor S."/>
            <person name="Bongcam-Rudloff E."/>
            <person name="Schnurer A."/>
            <person name="Muller B."/>
        </authorList>
    </citation>
    <scope>NUCLEOTIDE SEQUENCE [LARGE SCALE GENOMIC DNA]</scope>
    <source>
        <strain evidence="2">Re1</strain>
    </source>
</reference>
<dbReference type="EMBL" id="HF563609">
    <property type="protein sequence ID" value="CCP26924.1"/>
    <property type="molecule type" value="Genomic_DNA"/>
</dbReference>
<name>L0S382_TEPAE</name>
<keyword evidence="2" id="KW-1185">Reference proteome</keyword>
<protein>
    <submittedName>
        <fullName evidence="1">Uncharacterized protein</fullName>
    </submittedName>
</protein>
<sequence>MALTKVMPFPLFFAVLICAVCIVECNLELDKAGSHRNRELVFSIPLTQGVSIARDVLETIGNLI</sequence>
<proteinExistence type="predicted"/>
<evidence type="ECO:0000313" key="2">
    <source>
        <dbReference type="Proteomes" id="UP000010802"/>
    </source>
</evidence>
<dbReference type="PATRIC" id="fig|1209989.3.peg.2421"/>
<dbReference type="Proteomes" id="UP000010802">
    <property type="component" value="Chromosome"/>
</dbReference>